<dbReference type="PIRSF" id="PIRSF006806">
    <property type="entry name" value="FTHF_cligase"/>
    <property type="match status" value="1"/>
</dbReference>
<dbReference type="SUPFAM" id="SSF100950">
    <property type="entry name" value="NagB/RpiA/CoA transferase-like"/>
    <property type="match status" value="1"/>
</dbReference>
<dbReference type="AlphaFoldDB" id="A0A0W4ZNP0"/>
<dbReference type="GO" id="GO:0005524">
    <property type="term" value="F:ATP binding"/>
    <property type="evidence" value="ECO:0007669"/>
    <property type="project" value="UniProtKB-KW"/>
</dbReference>
<keyword evidence="8" id="KW-0436">Ligase</keyword>
<evidence type="ECO:0000256" key="1">
    <source>
        <dbReference type="ARBA" id="ARBA00010638"/>
    </source>
</evidence>
<dbReference type="GO" id="GO:0009396">
    <property type="term" value="P:folic acid-containing compound biosynthetic process"/>
    <property type="evidence" value="ECO:0007669"/>
    <property type="project" value="TreeGrafter"/>
</dbReference>
<dbReference type="GeneID" id="28940444"/>
<evidence type="ECO:0000256" key="3">
    <source>
        <dbReference type="ARBA" id="ARBA00022840"/>
    </source>
</evidence>
<gene>
    <name evidence="8" type="ORF">T551_01926</name>
</gene>
<dbReference type="STRING" id="1408657.A0A0W4ZNP0"/>
<evidence type="ECO:0000256" key="6">
    <source>
        <dbReference type="PIRSR" id="PIRSR006806-1"/>
    </source>
</evidence>
<dbReference type="Gene3D" id="3.40.50.10420">
    <property type="entry name" value="NagB/RpiA/CoA transferase-like"/>
    <property type="match status" value="1"/>
</dbReference>
<keyword evidence="9" id="KW-1185">Reference proteome</keyword>
<dbReference type="GO" id="GO:0046872">
    <property type="term" value="F:metal ion binding"/>
    <property type="evidence" value="ECO:0007669"/>
    <property type="project" value="UniProtKB-KW"/>
</dbReference>
<name>A0A0W4ZNP0_PNEJ7</name>
<comment type="caution">
    <text evidence="8">The sequence shown here is derived from an EMBL/GenBank/DDBJ whole genome shotgun (WGS) entry which is preliminary data.</text>
</comment>
<dbReference type="NCBIfam" id="TIGR02727">
    <property type="entry name" value="MTHFS_bact"/>
    <property type="match status" value="1"/>
</dbReference>
<keyword evidence="2 6" id="KW-0547">Nucleotide-binding</keyword>
<comment type="cofactor">
    <cofactor evidence="7">
        <name>Mg(2+)</name>
        <dbReference type="ChEBI" id="CHEBI:18420"/>
    </cofactor>
</comment>
<keyword evidence="7" id="KW-0460">Magnesium</keyword>
<dbReference type="RefSeq" id="XP_018229543.1">
    <property type="nucleotide sequence ID" value="XM_018374189.1"/>
</dbReference>
<dbReference type="GO" id="GO:0005739">
    <property type="term" value="C:mitochondrion"/>
    <property type="evidence" value="ECO:0007669"/>
    <property type="project" value="TreeGrafter"/>
</dbReference>
<evidence type="ECO:0000256" key="5">
    <source>
        <dbReference type="ARBA" id="ARBA00038966"/>
    </source>
</evidence>
<dbReference type="GO" id="GO:0030272">
    <property type="term" value="F:5-formyltetrahydrofolate cyclo-ligase activity"/>
    <property type="evidence" value="ECO:0007669"/>
    <property type="project" value="UniProtKB-EC"/>
</dbReference>
<dbReference type="EC" id="6.3.3.2" evidence="5 7"/>
<evidence type="ECO:0000313" key="8">
    <source>
        <dbReference type="EMBL" id="KTW29982.1"/>
    </source>
</evidence>
<comment type="catalytic activity">
    <reaction evidence="4 7">
        <text>(6S)-5-formyl-5,6,7,8-tetrahydrofolate + ATP = (6R)-5,10-methenyltetrahydrofolate + ADP + phosphate</text>
        <dbReference type="Rhea" id="RHEA:10488"/>
        <dbReference type="ChEBI" id="CHEBI:30616"/>
        <dbReference type="ChEBI" id="CHEBI:43474"/>
        <dbReference type="ChEBI" id="CHEBI:57455"/>
        <dbReference type="ChEBI" id="CHEBI:57457"/>
        <dbReference type="ChEBI" id="CHEBI:456216"/>
        <dbReference type="EC" id="6.3.3.2"/>
    </reaction>
</comment>
<accession>A0A0W4ZNP0</accession>
<evidence type="ECO:0000256" key="2">
    <source>
        <dbReference type="ARBA" id="ARBA00022741"/>
    </source>
</evidence>
<dbReference type="PANTHER" id="PTHR23407">
    <property type="entry name" value="ATPASE INHIBITOR/5-FORMYLTETRAHYDROFOLATE CYCLO-LIGASE"/>
    <property type="match status" value="1"/>
</dbReference>
<proteinExistence type="inferred from homology"/>
<dbReference type="Proteomes" id="UP000053447">
    <property type="component" value="Unassembled WGS sequence"/>
</dbReference>
<evidence type="ECO:0000256" key="4">
    <source>
        <dbReference type="ARBA" id="ARBA00036539"/>
    </source>
</evidence>
<feature type="binding site" evidence="6">
    <location>
        <begin position="7"/>
        <end position="11"/>
    </location>
    <ligand>
        <name>ATP</name>
        <dbReference type="ChEBI" id="CHEBI:30616"/>
    </ligand>
</feature>
<reference evidence="9" key="1">
    <citation type="journal article" date="2016" name="Nat. Commun.">
        <title>Genome analysis of three Pneumocystis species reveals adaptation mechanisms to life exclusively in mammalian hosts.</title>
        <authorList>
            <person name="Ma L."/>
            <person name="Chen Z."/>
            <person name="Huang D.W."/>
            <person name="Kutty G."/>
            <person name="Ishihara M."/>
            <person name="Wang H."/>
            <person name="Abouelleil A."/>
            <person name="Bishop L."/>
            <person name="Davey E."/>
            <person name="Deng R."/>
            <person name="Deng X."/>
            <person name="Fan L."/>
            <person name="Fantoni G."/>
            <person name="Fitzgerald M."/>
            <person name="Gogineni E."/>
            <person name="Goldberg J.M."/>
            <person name="Handley G."/>
            <person name="Hu X."/>
            <person name="Huber C."/>
            <person name="Jiao X."/>
            <person name="Jones K."/>
            <person name="Levin J.Z."/>
            <person name="Liu Y."/>
            <person name="Macdonald P."/>
            <person name="Melnikov A."/>
            <person name="Raley C."/>
            <person name="Sassi M."/>
            <person name="Sherman B.T."/>
            <person name="Song X."/>
            <person name="Sykes S."/>
            <person name="Tran B."/>
            <person name="Walsh L."/>
            <person name="Xia Y."/>
            <person name="Yang J."/>
            <person name="Young S."/>
            <person name="Zeng Q."/>
            <person name="Zheng X."/>
            <person name="Stephens R."/>
            <person name="Nusbaum C."/>
            <person name="Birren B.W."/>
            <person name="Azadi P."/>
            <person name="Lempicki R.A."/>
            <person name="Cuomo C.A."/>
            <person name="Kovacs J.A."/>
        </authorList>
    </citation>
    <scope>NUCLEOTIDE SEQUENCE [LARGE SCALE GENOMIC DNA]</scope>
    <source>
        <strain evidence="9">RU7</strain>
    </source>
</reference>
<sequence length="209" mass="24199">MEIQHAKAKMRQLWKILVDLPEHFIEEQSMLITRSFNILSEFKQSKTISVYLSMPHGEINTSNIIKESRRMGKKIYVPFIDGSNMHMLQLLDSEDPFMFARNKWGIPEPDRYDANGIMREEAMKNQGLDLILVPGVAFDRNLNRLGHGKGYYDTYFARMEDWCRKHHLHMPLKVGLALKEQLVDAVPVDSSDVKLDILLVGDEVIRSVL</sequence>
<organism evidence="8 9">
    <name type="scientific">Pneumocystis jirovecii (strain RU7)</name>
    <name type="common">Human pneumocystis pneumonia agent</name>
    <dbReference type="NCBI Taxonomy" id="1408657"/>
    <lineage>
        <taxon>Eukaryota</taxon>
        <taxon>Fungi</taxon>
        <taxon>Dikarya</taxon>
        <taxon>Ascomycota</taxon>
        <taxon>Taphrinomycotina</taxon>
        <taxon>Pneumocystomycetes</taxon>
        <taxon>Pneumocystaceae</taxon>
        <taxon>Pneumocystis</taxon>
    </lineage>
</organism>
<dbReference type="InterPro" id="IPR037171">
    <property type="entry name" value="NagB/RpiA_transferase-like"/>
</dbReference>
<dbReference type="InterPro" id="IPR002698">
    <property type="entry name" value="FTHF_cligase"/>
</dbReference>
<dbReference type="PANTHER" id="PTHR23407:SF1">
    <property type="entry name" value="5-FORMYLTETRAHYDROFOLATE CYCLO-LIGASE"/>
    <property type="match status" value="1"/>
</dbReference>
<keyword evidence="7" id="KW-0479">Metal-binding</keyword>
<evidence type="ECO:0000256" key="7">
    <source>
        <dbReference type="RuleBase" id="RU361279"/>
    </source>
</evidence>
<dbReference type="EMBL" id="LFWA01000008">
    <property type="protein sequence ID" value="KTW29982.1"/>
    <property type="molecule type" value="Genomic_DNA"/>
</dbReference>
<protein>
    <recommendedName>
        <fullName evidence="5 7">5-formyltetrahydrofolate cyclo-ligase</fullName>
        <ecNumber evidence="5 7">6.3.3.2</ecNumber>
    </recommendedName>
</protein>
<dbReference type="OrthoDB" id="2015992at2759"/>
<dbReference type="InterPro" id="IPR024185">
    <property type="entry name" value="FTHF_cligase-like_sf"/>
</dbReference>
<evidence type="ECO:0000313" key="9">
    <source>
        <dbReference type="Proteomes" id="UP000053447"/>
    </source>
</evidence>
<keyword evidence="3 6" id="KW-0067">ATP-binding</keyword>
<dbReference type="GO" id="GO:0035999">
    <property type="term" value="P:tetrahydrofolate interconversion"/>
    <property type="evidence" value="ECO:0007669"/>
    <property type="project" value="TreeGrafter"/>
</dbReference>
<dbReference type="Pfam" id="PF01812">
    <property type="entry name" value="5-FTHF_cyc-lig"/>
    <property type="match status" value="1"/>
</dbReference>
<feature type="binding site" evidence="6">
    <location>
        <begin position="144"/>
        <end position="152"/>
    </location>
    <ligand>
        <name>ATP</name>
        <dbReference type="ChEBI" id="CHEBI:30616"/>
    </ligand>
</feature>
<feature type="binding site" evidence="6">
    <location>
        <position position="52"/>
    </location>
    <ligand>
        <name>substrate</name>
    </ligand>
</feature>
<dbReference type="VEuPathDB" id="FungiDB:T551_01926"/>
<feature type="binding site" evidence="6">
    <location>
        <position position="58"/>
    </location>
    <ligand>
        <name>substrate</name>
    </ligand>
</feature>
<comment type="similarity">
    <text evidence="1 7">Belongs to the 5-formyltetrahydrofolate cyclo-ligase family.</text>
</comment>